<dbReference type="InterPro" id="IPR036086">
    <property type="entry name" value="ParB/Sulfiredoxin_sf"/>
</dbReference>
<accession>A0A8J3VWQ7</accession>
<gene>
    <name evidence="3" type="ORF">Raf01_92150</name>
</gene>
<evidence type="ECO:0000313" key="4">
    <source>
        <dbReference type="Proteomes" id="UP000642748"/>
    </source>
</evidence>
<evidence type="ECO:0000256" key="1">
    <source>
        <dbReference type="SAM" id="MobiDB-lite"/>
    </source>
</evidence>
<dbReference type="InterPro" id="IPR003115">
    <property type="entry name" value="ParB_N"/>
</dbReference>
<organism evidence="3 4">
    <name type="scientific">Rugosimonospora africana</name>
    <dbReference type="NCBI Taxonomy" id="556532"/>
    <lineage>
        <taxon>Bacteria</taxon>
        <taxon>Bacillati</taxon>
        <taxon>Actinomycetota</taxon>
        <taxon>Actinomycetes</taxon>
        <taxon>Micromonosporales</taxon>
        <taxon>Micromonosporaceae</taxon>
        <taxon>Rugosimonospora</taxon>
    </lineage>
</organism>
<proteinExistence type="predicted"/>
<protein>
    <recommendedName>
        <fullName evidence="2">ParB-like N-terminal domain-containing protein</fullName>
    </recommendedName>
</protein>
<evidence type="ECO:0000259" key="2">
    <source>
        <dbReference type="SMART" id="SM00470"/>
    </source>
</evidence>
<dbReference type="RefSeq" id="WP_203924452.1">
    <property type="nucleotide sequence ID" value="NZ_BONZ01000114.1"/>
</dbReference>
<comment type="caution">
    <text evidence="3">The sequence shown here is derived from an EMBL/GenBank/DDBJ whole genome shotgun (WGS) entry which is preliminary data.</text>
</comment>
<feature type="domain" description="ParB-like N-terminal" evidence="2">
    <location>
        <begin position="40"/>
        <end position="124"/>
    </location>
</feature>
<dbReference type="AlphaFoldDB" id="A0A8J3VWQ7"/>
<sequence length="353" mass="38133">MPDQANALVVRAPERRREERAQPGRLAAVPDLAGGKRSGQWVPVRALRAGDSPRLAGESAEHARVLAESGAALPPILVHRASMRVIDGMHRLLAAELRGDQTIEVEFFDGPDDDTFVAAVRANIAHGLPLTLEDRQAAAARILVTYPHYSDRSIAQIAGLAAGTVREIRQRSAPARDDAGAARVGLDGRVRPLCSADTRRRARDAIVQRPDASLREIARTVGLSPTTVRDVRDRMRRGEDPVPDRAQAGRGPRADGGGATPPDPGASRKRLLENLGKDPSLRFTDSGRSLLRALFARCAGPPDLHLLRSLPPHCVYTIASLARACAEDWLRFAEELPQHVRSAATGTGPRAHR</sequence>
<keyword evidence="4" id="KW-1185">Reference proteome</keyword>
<feature type="compositionally biased region" description="Basic and acidic residues" evidence="1">
    <location>
        <begin position="229"/>
        <end position="243"/>
    </location>
</feature>
<reference evidence="3" key="1">
    <citation type="submission" date="2021-01" db="EMBL/GenBank/DDBJ databases">
        <title>Whole genome shotgun sequence of Rugosimonospora africana NBRC 104875.</title>
        <authorList>
            <person name="Komaki H."/>
            <person name="Tamura T."/>
        </authorList>
    </citation>
    <scope>NUCLEOTIDE SEQUENCE</scope>
    <source>
        <strain evidence="3">NBRC 104875</strain>
    </source>
</reference>
<dbReference type="Proteomes" id="UP000642748">
    <property type="component" value="Unassembled WGS sequence"/>
</dbReference>
<dbReference type="EMBL" id="BONZ01000114">
    <property type="protein sequence ID" value="GIH21043.1"/>
    <property type="molecule type" value="Genomic_DNA"/>
</dbReference>
<name>A0A8J3VWQ7_9ACTN</name>
<dbReference type="SMART" id="SM00470">
    <property type="entry name" value="ParB"/>
    <property type="match status" value="1"/>
</dbReference>
<evidence type="ECO:0000313" key="3">
    <source>
        <dbReference type="EMBL" id="GIH21043.1"/>
    </source>
</evidence>
<dbReference type="SUPFAM" id="SSF110849">
    <property type="entry name" value="ParB/Sulfiredoxin"/>
    <property type="match status" value="1"/>
</dbReference>
<feature type="region of interest" description="Disordered" evidence="1">
    <location>
        <begin position="225"/>
        <end position="270"/>
    </location>
</feature>